<dbReference type="PANTHER" id="PTHR24221:SF397">
    <property type="entry name" value="ABC TRANSPORTER, ATP-BINDING TRANSMEMBRANE PROTEIN"/>
    <property type="match status" value="1"/>
</dbReference>
<comment type="caution">
    <text evidence="12">The sequence shown here is derived from an EMBL/GenBank/DDBJ whole genome shotgun (WGS) entry which is preliminary data.</text>
</comment>
<evidence type="ECO:0000256" key="9">
    <source>
        <dbReference type="SAM" id="Phobius"/>
    </source>
</evidence>
<evidence type="ECO:0000259" key="10">
    <source>
        <dbReference type="PROSITE" id="PS50893"/>
    </source>
</evidence>
<evidence type="ECO:0000256" key="1">
    <source>
        <dbReference type="ARBA" id="ARBA00004651"/>
    </source>
</evidence>
<evidence type="ECO:0000256" key="5">
    <source>
        <dbReference type="ARBA" id="ARBA00022741"/>
    </source>
</evidence>
<dbReference type="OrthoDB" id="9802264at2"/>
<proteinExistence type="predicted"/>
<feature type="domain" description="ABC transmembrane type-1" evidence="11">
    <location>
        <begin position="19"/>
        <end position="291"/>
    </location>
</feature>
<feature type="transmembrane region" description="Helical" evidence="9">
    <location>
        <begin position="273"/>
        <end position="291"/>
    </location>
</feature>
<keyword evidence="2" id="KW-0813">Transport</keyword>
<evidence type="ECO:0000256" key="6">
    <source>
        <dbReference type="ARBA" id="ARBA00022840"/>
    </source>
</evidence>
<dbReference type="AlphaFoldDB" id="G5K1Q3"/>
<evidence type="ECO:0000313" key="12">
    <source>
        <dbReference type="EMBL" id="EHI69946.1"/>
    </source>
</evidence>
<dbReference type="InterPro" id="IPR003439">
    <property type="entry name" value="ABC_transporter-like_ATP-bd"/>
</dbReference>
<dbReference type="Proteomes" id="UP000003330">
    <property type="component" value="Unassembled WGS sequence"/>
</dbReference>
<dbReference type="FunFam" id="3.40.50.300:FF:000221">
    <property type="entry name" value="Multidrug ABC transporter ATP-binding protein"/>
    <property type="match status" value="1"/>
</dbReference>
<sequence length="581" mass="66052">MTLFKRLFSYAQEKKTYLILAMLLSAMATILSFLPYYYFWQLLKEVTGDVNSVIIKKLSMGIFLSTLLYAVTYFFTLIASHIFAFRVESNMRKKGLRHLLKASFSFFDQHSSGRTRKIIDDNASNTHTIIAHILPDSVNAIFFPICLIGLSFWTNFSIGILVLLAILFALLCFKWMYSDKHMMKDYMEALEDINSETVEYVCAIQVVKIFNMALESFENLHRSILRFSKVVIKQSQDCKKPFVSFQTAMMSFSALIIVIAYQALTKGENVEKWLALTVFFLSFSLLLYLAFQKIMFFNQKLEQARDAVEKLDAIFDQMATKTLKTGSLEQMPNHTIDFSQVSFEYEKGRPVLKDFDLHLEEKKTYALVGASGSGKSTIAKLISGFYPLTSGELAIGGHALTDYSQECLESSIAFVFQNAKLFKTSIYENVLIGKPNSSYQEVMRALQLARCQSILDKFEAKEETIIGSRGVHLSGGEVQRIAIARAILKNAPILILDEASAASDPENEYDIQKAFQVLMQGKTVIMIAHHLSSIRQVDEVLLVANGKVMERGSHNDLMAYDSRYRKLQEQYALANEWRISE</sequence>
<dbReference type="GO" id="GO:0005524">
    <property type="term" value="F:ATP binding"/>
    <property type="evidence" value="ECO:0007669"/>
    <property type="project" value="UniProtKB-KW"/>
</dbReference>
<dbReference type="Gene3D" id="3.40.50.300">
    <property type="entry name" value="P-loop containing nucleotide triphosphate hydrolases"/>
    <property type="match status" value="1"/>
</dbReference>
<accession>G5K1Q3</accession>
<comment type="subcellular location">
    <subcellularLocation>
        <location evidence="1">Cell membrane</location>
        <topology evidence="1">Multi-pass membrane protein</topology>
    </subcellularLocation>
</comment>
<dbReference type="PROSITE" id="PS50929">
    <property type="entry name" value="ABC_TM1F"/>
    <property type="match status" value="1"/>
</dbReference>
<dbReference type="Pfam" id="PF00005">
    <property type="entry name" value="ABC_tran"/>
    <property type="match status" value="1"/>
</dbReference>
<reference evidence="12 13" key="1">
    <citation type="journal article" date="2014" name="Int. J. Syst. Evol. Microbiol.">
        <title>Phylogenomics and the dynamic genome evolution of the genus Streptococcus.</title>
        <authorList>
            <consortium name="The Broad Institute Genome Sequencing Platform"/>
            <person name="Richards V.P."/>
            <person name="Palmer S.R."/>
            <person name="Pavinski Bitar P.D."/>
            <person name="Qin X."/>
            <person name="Weinstock G.M."/>
            <person name="Highlander S.K."/>
            <person name="Town C.D."/>
            <person name="Burne R.A."/>
            <person name="Stanhope M.J."/>
        </authorList>
    </citation>
    <scope>NUCLEOTIDE SEQUENCE [LARGE SCALE GENOMIC DNA]</scope>
    <source>
        <strain evidence="12 13">707-05</strain>
    </source>
</reference>
<feature type="transmembrane region" description="Helical" evidence="9">
    <location>
        <begin position="242"/>
        <end position="261"/>
    </location>
</feature>
<dbReference type="Pfam" id="PF00664">
    <property type="entry name" value="ABC_membrane"/>
    <property type="match status" value="1"/>
</dbReference>
<evidence type="ECO:0000256" key="8">
    <source>
        <dbReference type="ARBA" id="ARBA00023136"/>
    </source>
</evidence>
<keyword evidence="3" id="KW-1003">Cell membrane</keyword>
<name>G5K1Q3_9STRE</name>
<dbReference type="InterPro" id="IPR027417">
    <property type="entry name" value="P-loop_NTPase"/>
</dbReference>
<dbReference type="STRING" id="764299.STRIC_2311"/>
<dbReference type="InterPro" id="IPR039421">
    <property type="entry name" value="Type_1_exporter"/>
</dbReference>
<dbReference type="GO" id="GO:0016887">
    <property type="term" value="F:ATP hydrolysis activity"/>
    <property type="evidence" value="ECO:0007669"/>
    <property type="project" value="InterPro"/>
</dbReference>
<feature type="domain" description="ABC transporter" evidence="10">
    <location>
        <begin position="336"/>
        <end position="570"/>
    </location>
</feature>
<evidence type="ECO:0000256" key="4">
    <source>
        <dbReference type="ARBA" id="ARBA00022692"/>
    </source>
</evidence>
<dbReference type="GO" id="GO:0140359">
    <property type="term" value="F:ABC-type transporter activity"/>
    <property type="evidence" value="ECO:0007669"/>
    <property type="project" value="InterPro"/>
</dbReference>
<dbReference type="Gene3D" id="1.20.1560.10">
    <property type="entry name" value="ABC transporter type 1, transmembrane domain"/>
    <property type="match status" value="1"/>
</dbReference>
<dbReference type="PANTHER" id="PTHR24221">
    <property type="entry name" value="ATP-BINDING CASSETTE SUB-FAMILY B"/>
    <property type="match status" value="1"/>
</dbReference>
<feature type="transmembrane region" description="Helical" evidence="9">
    <location>
        <begin position="156"/>
        <end position="177"/>
    </location>
</feature>
<dbReference type="SUPFAM" id="SSF90123">
    <property type="entry name" value="ABC transporter transmembrane region"/>
    <property type="match status" value="1"/>
</dbReference>
<keyword evidence="6 12" id="KW-0067">ATP-binding</keyword>
<organism evidence="12 13">
    <name type="scientific">Streptococcus ictaluri 707-05</name>
    <dbReference type="NCBI Taxonomy" id="764299"/>
    <lineage>
        <taxon>Bacteria</taxon>
        <taxon>Bacillati</taxon>
        <taxon>Bacillota</taxon>
        <taxon>Bacilli</taxon>
        <taxon>Lactobacillales</taxon>
        <taxon>Streptococcaceae</taxon>
        <taxon>Streptococcus</taxon>
    </lineage>
</organism>
<dbReference type="InterPro" id="IPR003593">
    <property type="entry name" value="AAA+_ATPase"/>
</dbReference>
<feature type="transmembrane region" description="Helical" evidence="9">
    <location>
        <begin position="58"/>
        <end position="84"/>
    </location>
</feature>
<protein>
    <submittedName>
        <fullName evidence="12">ABC transporter, ATP-binding protein</fullName>
    </submittedName>
</protein>
<dbReference type="GO" id="GO:0005886">
    <property type="term" value="C:plasma membrane"/>
    <property type="evidence" value="ECO:0007669"/>
    <property type="project" value="UniProtKB-SubCell"/>
</dbReference>
<dbReference type="GO" id="GO:0034040">
    <property type="term" value="F:ATPase-coupled lipid transmembrane transporter activity"/>
    <property type="evidence" value="ECO:0007669"/>
    <property type="project" value="TreeGrafter"/>
</dbReference>
<evidence type="ECO:0000256" key="7">
    <source>
        <dbReference type="ARBA" id="ARBA00022989"/>
    </source>
</evidence>
<dbReference type="InterPro" id="IPR011527">
    <property type="entry name" value="ABC1_TM_dom"/>
</dbReference>
<evidence type="ECO:0000256" key="2">
    <source>
        <dbReference type="ARBA" id="ARBA00022448"/>
    </source>
</evidence>
<dbReference type="RefSeq" id="WP_008088042.1">
    <property type="nucleotide sequence ID" value="NZ_AEUX02000005.1"/>
</dbReference>
<dbReference type="eggNOG" id="COG1132">
    <property type="taxonomic scope" value="Bacteria"/>
</dbReference>
<keyword evidence="8 9" id="KW-0472">Membrane</keyword>
<keyword evidence="4 9" id="KW-0812">Transmembrane</keyword>
<keyword evidence="5" id="KW-0547">Nucleotide-binding</keyword>
<dbReference type="PROSITE" id="PS50893">
    <property type="entry name" value="ABC_TRANSPORTER_2"/>
    <property type="match status" value="1"/>
</dbReference>
<evidence type="ECO:0000313" key="13">
    <source>
        <dbReference type="Proteomes" id="UP000003330"/>
    </source>
</evidence>
<dbReference type="EMBL" id="AEUX02000005">
    <property type="protein sequence ID" value="EHI69946.1"/>
    <property type="molecule type" value="Genomic_DNA"/>
</dbReference>
<keyword evidence="7 9" id="KW-1133">Transmembrane helix</keyword>
<evidence type="ECO:0000259" key="11">
    <source>
        <dbReference type="PROSITE" id="PS50929"/>
    </source>
</evidence>
<evidence type="ECO:0000256" key="3">
    <source>
        <dbReference type="ARBA" id="ARBA00022475"/>
    </source>
</evidence>
<gene>
    <name evidence="12" type="ORF">STRIC_2311</name>
</gene>
<dbReference type="SMART" id="SM00382">
    <property type="entry name" value="AAA"/>
    <property type="match status" value="1"/>
</dbReference>
<feature type="transmembrane region" description="Helical" evidence="9">
    <location>
        <begin position="129"/>
        <end position="150"/>
    </location>
</feature>
<dbReference type="SUPFAM" id="SSF52540">
    <property type="entry name" value="P-loop containing nucleoside triphosphate hydrolases"/>
    <property type="match status" value="1"/>
</dbReference>
<feature type="transmembrane region" description="Helical" evidence="9">
    <location>
        <begin position="16"/>
        <end position="38"/>
    </location>
</feature>
<dbReference type="InterPro" id="IPR036640">
    <property type="entry name" value="ABC1_TM_sf"/>
</dbReference>
<keyword evidence="13" id="KW-1185">Reference proteome</keyword>